<dbReference type="OrthoDB" id="9122522at2759"/>
<feature type="non-terminal residue" evidence="1">
    <location>
        <position position="1"/>
    </location>
</feature>
<reference evidence="1 2" key="1">
    <citation type="submission" date="2018-01" db="EMBL/GenBank/DDBJ databases">
        <title>Comparison of the Chinese Bamboo Partridge and Red Junglefowl genome sequences highlights the importance of demography in genome evolution.</title>
        <authorList>
            <person name="Tiley G.P."/>
            <person name="Kimball R.T."/>
            <person name="Braun E.L."/>
            <person name="Burleigh J.G."/>
        </authorList>
    </citation>
    <scope>NUCLEOTIDE SEQUENCE [LARGE SCALE GENOMIC DNA]</scope>
    <source>
        <strain evidence="1">RTK389</strain>
        <tissue evidence="1">Blood</tissue>
    </source>
</reference>
<name>A0A2P4SM91_BAMTH</name>
<dbReference type="Proteomes" id="UP000237246">
    <property type="component" value="Unassembled WGS sequence"/>
</dbReference>
<dbReference type="AlphaFoldDB" id="A0A2P4SM91"/>
<comment type="caution">
    <text evidence="1">The sequence shown here is derived from an EMBL/GenBank/DDBJ whole genome shotgun (WGS) entry which is preliminary data.</text>
</comment>
<proteinExistence type="predicted"/>
<organism evidence="1 2">
    <name type="scientific">Bambusicola thoracicus</name>
    <name type="common">Chinese bamboo-partridge</name>
    <name type="synonym">Perdix thoracica</name>
    <dbReference type="NCBI Taxonomy" id="9083"/>
    <lineage>
        <taxon>Eukaryota</taxon>
        <taxon>Metazoa</taxon>
        <taxon>Chordata</taxon>
        <taxon>Craniata</taxon>
        <taxon>Vertebrata</taxon>
        <taxon>Euteleostomi</taxon>
        <taxon>Archelosauria</taxon>
        <taxon>Archosauria</taxon>
        <taxon>Dinosauria</taxon>
        <taxon>Saurischia</taxon>
        <taxon>Theropoda</taxon>
        <taxon>Coelurosauria</taxon>
        <taxon>Aves</taxon>
        <taxon>Neognathae</taxon>
        <taxon>Galloanserae</taxon>
        <taxon>Galliformes</taxon>
        <taxon>Phasianidae</taxon>
        <taxon>Perdicinae</taxon>
        <taxon>Bambusicola</taxon>
    </lineage>
</organism>
<keyword evidence="2" id="KW-1185">Reference proteome</keyword>
<protein>
    <submittedName>
        <fullName evidence="1">Uncharacterized protein</fullName>
    </submittedName>
</protein>
<sequence>QNFTTITVTLPVTVVLSARFHSSFLQSTVARSSTSAAIGSILSSDGILTSSGCCELSCSRFFPTVLKPLMRAQTVFHWEQRK</sequence>
<evidence type="ECO:0000313" key="2">
    <source>
        <dbReference type="Proteomes" id="UP000237246"/>
    </source>
</evidence>
<evidence type="ECO:0000313" key="1">
    <source>
        <dbReference type="EMBL" id="POI25242.1"/>
    </source>
</evidence>
<accession>A0A2P4SM91</accession>
<gene>
    <name evidence="1" type="ORF">CIB84_011009</name>
</gene>
<dbReference type="EMBL" id="PPHD01035508">
    <property type="protein sequence ID" value="POI25242.1"/>
    <property type="molecule type" value="Genomic_DNA"/>
</dbReference>